<evidence type="ECO:0000256" key="1">
    <source>
        <dbReference type="ARBA" id="ARBA00004141"/>
    </source>
</evidence>
<evidence type="ECO:0000256" key="2">
    <source>
        <dbReference type="ARBA" id="ARBA00008114"/>
    </source>
</evidence>
<sequence>MALVKLANRAVTAERGTLVSVFGLLGLTLFKGAAGWLTGSKALIADAAQSAADCAGSYTTYLGWRGGRKKPIHSQHAESVASIVLSAILLVAGLEIGISSVKAVAEGPDKAPGWGAVAAIAAGMAVREGLVRYKRKSDAALGIRPDRPENRSDIFASMTALVGTSAAMAGDMLEMPVLYVLDPAAGLVVSAFVLRMGFRLTTGVLKANGQTAHNDVDVQMLLDAVQQIDGVVSVDEVRTREQGHYLVVDAVIRVNPRISVAEGHDIAQRVRRHLTKRFLHVAEASIHVQPYDPGYPYKSNHQDEEWTSLLQ</sequence>
<dbReference type="InterPro" id="IPR027470">
    <property type="entry name" value="Cation_efflux_CTD"/>
</dbReference>
<accession>A0A3G3JY47</accession>
<evidence type="ECO:0000259" key="9">
    <source>
        <dbReference type="Pfam" id="PF16916"/>
    </source>
</evidence>
<dbReference type="GO" id="GO:0008324">
    <property type="term" value="F:monoatomic cation transmembrane transporter activity"/>
    <property type="evidence" value="ECO:0007669"/>
    <property type="project" value="InterPro"/>
</dbReference>
<dbReference type="Gene3D" id="3.30.70.1350">
    <property type="entry name" value="Cation efflux protein, cytoplasmic domain"/>
    <property type="match status" value="1"/>
</dbReference>
<dbReference type="EMBL" id="CP033433">
    <property type="protein sequence ID" value="AYQ73178.1"/>
    <property type="molecule type" value="Genomic_DNA"/>
</dbReference>
<feature type="domain" description="Cation efflux protein transmembrane" evidence="8">
    <location>
        <begin position="18"/>
        <end position="200"/>
    </location>
</feature>
<dbReference type="Pfam" id="PF16916">
    <property type="entry name" value="ZT_dimer"/>
    <property type="match status" value="1"/>
</dbReference>
<comment type="similarity">
    <text evidence="2">Belongs to the cation diffusion facilitator (CDF) transporter (TC 2.A.4) family.</text>
</comment>
<dbReference type="KEGG" id="coh:EAV92_11725"/>
<dbReference type="NCBIfam" id="TIGR01297">
    <property type="entry name" value="CDF"/>
    <property type="match status" value="1"/>
</dbReference>
<dbReference type="Pfam" id="PF01545">
    <property type="entry name" value="Cation_efflux"/>
    <property type="match status" value="1"/>
</dbReference>
<dbReference type="Gene3D" id="1.20.1510.10">
    <property type="entry name" value="Cation efflux protein transmembrane domain"/>
    <property type="match status" value="1"/>
</dbReference>
<protein>
    <submittedName>
        <fullName evidence="10">Cation transporter</fullName>
    </submittedName>
</protein>
<keyword evidence="5" id="KW-1133">Transmembrane helix</keyword>
<dbReference type="InterPro" id="IPR058533">
    <property type="entry name" value="Cation_efflux_TM"/>
</dbReference>
<dbReference type="InterPro" id="IPR027469">
    <property type="entry name" value="Cation_efflux_TMD_sf"/>
</dbReference>
<gene>
    <name evidence="10" type="ORF">EAV92_11725</name>
</gene>
<dbReference type="GO" id="GO:0016020">
    <property type="term" value="C:membrane"/>
    <property type="evidence" value="ECO:0007669"/>
    <property type="project" value="UniProtKB-SubCell"/>
</dbReference>
<reference evidence="10 11" key="1">
    <citation type="submission" date="2018-10" db="EMBL/GenBank/DDBJ databases">
        <title>Genome Sequence of Cohnella sp.</title>
        <authorList>
            <person name="Srinivasan S."/>
            <person name="Kim M.K."/>
        </authorList>
    </citation>
    <scope>NUCLEOTIDE SEQUENCE [LARGE SCALE GENOMIC DNA]</scope>
    <source>
        <strain evidence="10 11">18JY8-7</strain>
    </source>
</reference>
<dbReference type="InterPro" id="IPR050291">
    <property type="entry name" value="CDF_Transporter"/>
</dbReference>
<dbReference type="PANTHER" id="PTHR43840:SF15">
    <property type="entry name" value="MITOCHONDRIAL METAL TRANSPORTER 1-RELATED"/>
    <property type="match status" value="1"/>
</dbReference>
<keyword evidence="3" id="KW-0813">Transport</keyword>
<evidence type="ECO:0000259" key="8">
    <source>
        <dbReference type="Pfam" id="PF01545"/>
    </source>
</evidence>
<evidence type="ECO:0000313" key="11">
    <source>
        <dbReference type="Proteomes" id="UP000269097"/>
    </source>
</evidence>
<evidence type="ECO:0000256" key="5">
    <source>
        <dbReference type="ARBA" id="ARBA00022989"/>
    </source>
</evidence>
<evidence type="ECO:0000256" key="4">
    <source>
        <dbReference type="ARBA" id="ARBA00022692"/>
    </source>
</evidence>
<keyword evidence="11" id="KW-1185">Reference proteome</keyword>
<evidence type="ECO:0000313" key="10">
    <source>
        <dbReference type="EMBL" id="AYQ73178.1"/>
    </source>
</evidence>
<dbReference type="SUPFAM" id="SSF160240">
    <property type="entry name" value="Cation efflux protein cytoplasmic domain-like"/>
    <property type="match status" value="1"/>
</dbReference>
<keyword evidence="6" id="KW-0472">Membrane</keyword>
<evidence type="ECO:0000256" key="7">
    <source>
        <dbReference type="SAM" id="MobiDB-lite"/>
    </source>
</evidence>
<feature type="domain" description="Cation efflux protein cytoplasmic" evidence="9">
    <location>
        <begin position="215"/>
        <end position="291"/>
    </location>
</feature>
<name>A0A3G3JY47_9BACL</name>
<dbReference type="Proteomes" id="UP000269097">
    <property type="component" value="Chromosome"/>
</dbReference>
<feature type="region of interest" description="Disordered" evidence="7">
    <location>
        <begin position="292"/>
        <end position="311"/>
    </location>
</feature>
<dbReference type="InterPro" id="IPR036837">
    <property type="entry name" value="Cation_efflux_CTD_sf"/>
</dbReference>
<evidence type="ECO:0000256" key="6">
    <source>
        <dbReference type="ARBA" id="ARBA00023136"/>
    </source>
</evidence>
<proteinExistence type="inferred from homology"/>
<comment type="subcellular location">
    <subcellularLocation>
        <location evidence="1">Membrane</location>
        <topology evidence="1">Multi-pass membrane protein</topology>
    </subcellularLocation>
</comment>
<dbReference type="SUPFAM" id="SSF161111">
    <property type="entry name" value="Cation efflux protein transmembrane domain-like"/>
    <property type="match status" value="1"/>
</dbReference>
<keyword evidence="4" id="KW-0812">Transmembrane</keyword>
<dbReference type="InterPro" id="IPR002524">
    <property type="entry name" value="Cation_efflux"/>
</dbReference>
<dbReference type="AlphaFoldDB" id="A0A3G3JY47"/>
<dbReference type="PANTHER" id="PTHR43840">
    <property type="entry name" value="MITOCHONDRIAL METAL TRANSPORTER 1-RELATED"/>
    <property type="match status" value="1"/>
</dbReference>
<organism evidence="10 11">
    <name type="scientific">Cohnella candidum</name>
    <dbReference type="NCBI Taxonomy" id="2674991"/>
    <lineage>
        <taxon>Bacteria</taxon>
        <taxon>Bacillati</taxon>
        <taxon>Bacillota</taxon>
        <taxon>Bacilli</taxon>
        <taxon>Bacillales</taxon>
        <taxon>Paenibacillaceae</taxon>
        <taxon>Cohnella</taxon>
    </lineage>
</organism>
<evidence type="ECO:0000256" key="3">
    <source>
        <dbReference type="ARBA" id="ARBA00022448"/>
    </source>
</evidence>